<keyword evidence="9 13" id="KW-0472">Membrane</keyword>
<reference evidence="15" key="2">
    <citation type="submission" date="2025-08" db="UniProtKB">
        <authorList>
            <consortium name="Ensembl"/>
        </authorList>
    </citation>
    <scope>IDENTIFICATION</scope>
</reference>
<dbReference type="GO" id="GO:0007173">
    <property type="term" value="P:epidermal growth factor receptor signaling pathway"/>
    <property type="evidence" value="ECO:0007669"/>
    <property type="project" value="TreeGrafter"/>
</dbReference>
<dbReference type="AlphaFoldDB" id="A0A3Q1JP86"/>
<evidence type="ECO:0000256" key="13">
    <source>
        <dbReference type="SAM" id="Phobius"/>
    </source>
</evidence>
<comment type="subcellular location">
    <subcellularLocation>
        <location evidence="1">Membrane</location>
        <topology evidence="1">Single-pass type I membrane protein</topology>
    </subcellularLocation>
    <subcellularLocation>
        <location evidence="2">Secreted</location>
    </subcellularLocation>
</comment>
<dbReference type="SUPFAM" id="SSF57196">
    <property type="entry name" value="EGF/Laminin"/>
    <property type="match status" value="1"/>
</dbReference>
<evidence type="ECO:0000256" key="5">
    <source>
        <dbReference type="ARBA" id="ARBA00022692"/>
    </source>
</evidence>
<feature type="domain" description="EGF-like" evidence="14">
    <location>
        <begin position="51"/>
        <end position="92"/>
    </location>
</feature>
<dbReference type="GO" id="GO:0045840">
    <property type="term" value="P:positive regulation of mitotic nuclear division"/>
    <property type="evidence" value="ECO:0007669"/>
    <property type="project" value="TreeGrafter"/>
</dbReference>
<sequence>TGVMLLWPYVLTKSVTVPNEDTGSLTNDLNSCLVAAVAGQGEALPHVVKRTTQSCDSSYEDYCFNNGQCMLLVDINEHHCNCDRGFYGHRCAEVEFVSQPIGETQIIVIIFCVCLLIIGLAGALYFFCKWYKKNRFASQQKRQGYRGVQLV</sequence>
<dbReference type="InterPro" id="IPR000742">
    <property type="entry name" value="EGF"/>
</dbReference>
<keyword evidence="3" id="KW-0964">Secreted</keyword>
<keyword evidence="10 12" id="KW-1015">Disulfide bond</keyword>
<organism evidence="15 16">
    <name type="scientific">Anabas testudineus</name>
    <name type="common">Climbing perch</name>
    <name type="synonym">Anthias testudineus</name>
    <dbReference type="NCBI Taxonomy" id="64144"/>
    <lineage>
        <taxon>Eukaryota</taxon>
        <taxon>Metazoa</taxon>
        <taxon>Chordata</taxon>
        <taxon>Craniata</taxon>
        <taxon>Vertebrata</taxon>
        <taxon>Euteleostomi</taxon>
        <taxon>Actinopterygii</taxon>
        <taxon>Neopterygii</taxon>
        <taxon>Teleostei</taxon>
        <taxon>Neoteleostei</taxon>
        <taxon>Acanthomorphata</taxon>
        <taxon>Anabantaria</taxon>
        <taxon>Anabantiformes</taxon>
        <taxon>Anabantoidei</taxon>
        <taxon>Anabantidae</taxon>
        <taxon>Anabas</taxon>
    </lineage>
</organism>
<feature type="disulfide bond" evidence="12">
    <location>
        <begin position="82"/>
        <end position="91"/>
    </location>
</feature>
<keyword evidence="4 12" id="KW-0245">EGF-like domain</keyword>
<proteinExistence type="predicted"/>
<dbReference type="PROSITE" id="PS50026">
    <property type="entry name" value="EGF_3"/>
    <property type="match status" value="1"/>
</dbReference>
<evidence type="ECO:0000256" key="7">
    <source>
        <dbReference type="ARBA" id="ARBA00022989"/>
    </source>
</evidence>
<feature type="transmembrane region" description="Helical" evidence="13">
    <location>
        <begin position="106"/>
        <end position="128"/>
    </location>
</feature>
<dbReference type="InParanoid" id="A0A3Q1JP86"/>
<evidence type="ECO:0000256" key="8">
    <source>
        <dbReference type="ARBA" id="ARBA00023030"/>
    </source>
</evidence>
<keyword evidence="16" id="KW-1185">Reference proteome</keyword>
<dbReference type="PANTHER" id="PTHR10740:SF11">
    <property type="entry name" value="PROEPIREGULIN"/>
    <property type="match status" value="1"/>
</dbReference>
<evidence type="ECO:0000259" key="14">
    <source>
        <dbReference type="PROSITE" id="PS50026"/>
    </source>
</evidence>
<reference evidence="15" key="3">
    <citation type="submission" date="2025-09" db="UniProtKB">
        <authorList>
            <consortium name="Ensembl"/>
        </authorList>
    </citation>
    <scope>IDENTIFICATION</scope>
</reference>
<dbReference type="GO" id="GO:0008284">
    <property type="term" value="P:positive regulation of cell population proliferation"/>
    <property type="evidence" value="ECO:0007669"/>
    <property type="project" value="TreeGrafter"/>
</dbReference>
<accession>A0A3Q1JP86</accession>
<keyword evidence="7 13" id="KW-1133">Transmembrane helix</keyword>
<evidence type="ECO:0000256" key="10">
    <source>
        <dbReference type="ARBA" id="ARBA00023157"/>
    </source>
</evidence>
<evidence type="ECO:0000313" key="15">
    <source>
        <dbReference type="Ensembl" id="ENSATEP00000032544.2"/>
    </source>
</evidence>
<comment type="caution">
    <text evidence="12">Lacks conserved residue(s) required for the propagation of feature annotation.</text>
</comment>
<feature type="disulfide bond" evidence="12">
    <location>
        <begin position="63"/>
        <end position="80"/>
    </location>
</feature>
<reference evidence="15" key="1">
    <citation type="submission" date="2021-04" db="EMBL/GenBank/DDBJ databases">
        <authorList>
            <consortium name="Wellcome Sanger Institute Data Sharing"/>
        </authorList>
    </citation>
    <scope>NUCLEOTIDE SEQUENCE [LARGE SCALE GENOMIC DNA]</scope>
</reference>
<evidence type="ECO:0000256" key="6">
    <source>
        <dbReference type="ARBA" id="ARBA00022729"/>
    </source>
</evidence>
<evidence type="ECO:0000256" key="3">
    <source>
        <dbReference type="ARBA" id="ARBA00022525"/>
    </source>
</evidence>
<dbReference type="Proteomes" id="UP000265040">
    <property type="component" value="Chromosome 9"/>
</dbReference>
<evidence type="ECO:0000256" key="4">
    <source>
        <dbReference type="ARBA" id="ARBA00022536"/>
    </source>
</evidence>
<dbReference type="GO" id="GO:0005154">
    <property type="term" value="F:epidermal growth factor receptor binding"/>
    <property type="evidence" value="ECO:0007669"/>
    <property type="project" value="TreeGrafter"/>
</dbReference>
<evidence type="ECO:0000256" key="9">
    <source>
        <dbReference type="ARBA" id="ARBA00023136"/>
    </source>
</evidence>
<gene>
    <name evidence="15" type="primary">EPGN</name>
</gene>
<keyword evidence="6" id="KW-0732">Signal</keyword>
<dbReference type="Ensembl" id="ENSATET00000033020.3">
    <property type="protein sequence ID" value="ENSATEP00000032544.2"/>
    <property type="gene ID" value="ENSATEG00000022419.3"/>
</dbReference>
<dbReference type="GO" id="GO:0008083">
    <property type="term" value="F:growth factor activity"/>
    <property type="evidence" value="ECO:0007669"/>
    <property type="project" value="UniProtKB-KW"/>
</dbReference>
<dbReference type="OrthoDB" id="6133584at2759"/>
<evidence type="ECO:0000256" key="1">
    <source>
        <dbReference type="ARBA" id="ARBA00004479"/>
    </source>
</evidence>
<dbReference type="GO" id="GO:0016020">
    <property type="term" value="C:membrane"/>
    <property type="evidence" value="ECO:0007669"/>
    <property type="project" value="UniProtKB-SubCell"/>
</dbReference>
<keyword evidence="11" id="KW-0325">Glycoprotein</keyword>
<name>A0A3Q1JP86_ANATE</name>
<evidence type="ECO:0000256" key="11">
    <source>
        <dbReference type="ARBA" id="ARBA00023180"/>
    </source>
</evidence>
<evidence type="ECO:0000256" key="2">
    <source>
        <dbReference type="ARBA" id="ARBA00004613"/>
    </source>
</evidence>
<dbReference type="GO" id="GO:0005615">
    <property type="term" value="C:extracellular space"/>
    <property type="evidence" value="ECO:0007669"/>
    <property type="project" value="TreeGrafter"/>
</dbReference>
<dbReference type="STRING" id="64144.ENSATEP00000032544"/>
<keyword evidence="5 13" id="KW-0812">Transmembrane</keyword>
<dbReference type="GeneTree" id="ENSGT00940000169510"/>
<dbReference type="PROSITE" id="PS00022">
    <property type="entry name" value="EGF_1"/>
    <property type="match status" value="1"/>
</dbReference>
<keyword evidence="8" id="KW-0339">Growth factor</keyword>
<protein>
    <recommendedName>
        <fullName evidence="14">EGF-like domain-containing protein</fullName>
    </recommendedName>
</protein>
<dbReference type="Gene3D" id="2.10.25.10">
    <property type="entry name" value="Laminin"/>
    <property type="match status" value="1"/>
</dbReference>
<dbReference type="PANTHER" id="PTHR10740">
    <property type="entry name" value="TRANSFORMING GROWTH FACTOR ALPHA"/>
    <property type="match status" value="1"/>
</dbReference>
<evidence type="ECO:0000256" key="12">
    <source>
        <dbReference type="PROSITE-ProRule" id="PRU00076"/>
    </source>
</evidence>
<evidence type="ECO:0000313" key="16">
    <source>
        <dbReference type="Proteomes" id="UP000265040"/>
    </source>
</evidence>
<dbReference type="PROSITE" id="PS01186">
    <property type="entry name" value="EGF_2"/>
    <property type="match status" value="1"/>
</dbReference>